<feature type="chain" id="PRO_5042856180" evidence="2">
    <location>
        <begin position="18"/>
        <end position="401"/>
    </location>
</feature>
<feature type="compositionally biased region" description="Low complexity" evidence="1">
    <location>
        <begin position="199"/>
        <end position="211"/>
    </location>
</feature>
<evidence type="ECO:0000313" key="4">
    <source>
        <dbReference type="Proteomes" id="UP001301958"/>
    </source>
</evidence>
<evidence type="ECO:0000256" key="2">
    <source>
        <dbReference type="SAM" id="SignalP"/>
    </source>
</evidence>
<keyword evidence="4" id="KW-1185">Reference proteome</keyword>
<sequence length="401" mass="44227">MIGSVLGVVALAATAIAANSPITFPYVAITRAPTPDAAGTKDPIRTVITLNSKPIDVLAAEEHDVPKVLEKLRELCAGPYATLYPEICDHLNQPVYWPLTETTIKTLPTTVTNAIYHSTTVIRSIYVPTTVTASSTFTAFMRSSTSSSLSFISSSFRSSSSSSLAPTRTSTTKPTNPLKHPPFIPKTTSSMRPTSPLKRPSLPKTTSTRPTPSSPSPRPYISTRLSKGTKPKGTTPTKDYPHIKSNTTTPLKRPTSFSKPTGGIASPFMRERIQQQEEAEERPENNGHPDYFYQTRRPRPTHFRQLKDLQAFSSISYFRSNGEGCTQTMPNFKKVTDFYTVTAYAETVTTTKRFDCWDCPNIIIVQVGGPGVILEPKTTVWEGWLRETKTVWGCRESGIVE</sequence>
<dbReference type="EMBL" id="MU865337">
    <property type="protein sequence ID" value="KAK4227000.1"/>
    <property type="molecule type" value="Genomic_DNA"/>
</dbReference>
<feature type="region of interest" description="Disordered" evidence="1">
    <location>
        <begin position="156"/>
        <end position="295"/>
    </location>
</feature>
<organism evidence="3 4">
    <name type="scientific">Podospora fimiseda</name>
    <dbReference type="NCBI Taxonomy" id="252190"/>
    <lineage>
        <taxon>Eukaryota</taxon>
        <taxon>Fungi</taxon>
        <taxon>Dikarya</taxon>
        <taxon>Ascomycota</taxon>
        <taxon>Pezizomycotina</taxon>
        <taxon>Sordariomycetes</taxon>
        <taxon>Sordariomycetidae</taxon>
        <taxon>Sordariales</taxon>
        <taxon>Podosporaceae</taxon>
        <taxon>Podospora</taxon>
    </lineage>
</organism>
<comment type="caution">
    <text evidence="3">The sequence shown here is derived from an EMBL/GenBank/DDBJ whole genome shotgun (WGS) entry which is preliminary data.</text>
</comment>
<dbReference type="Proteomes" id="UP001301958">
    <property type="component" value="Unassembled WGS sequence"/>
</dbReference>
<keyword evidence="2" id="KW-0732">Signal</keyword>
<proteinExistence type="predicted"/>
<feature type="compositionally biased region" description="Low complexity" evidence="1">
    <location>
        <begin position="156"/>
        <end position="172"/>
    </location>
</feature>
<dbReference type="AlphaFoldDB" id="A0AAN7H1U8"/>
<evidence type="ECO:0000256" key="1">
    <source>
        <dbReference type="SAM" id="MobiDB-lite"/>
    </source>
</evidence>
<feature type="signal peptide" evidence="2">
    <location>
        <begin position="1"/>
        <end position="17"/>
    </location>
</feature>
<evidence type="ECO:0000313" key="3">
    <source>
        <dbReference type="EMBL" id="KAK4227000.1"/>
    </source>
</evidence>
<feature type="compositionally biased region" description="Polar residues" evidence="1">
    <location>
        <begin position="244"/>
        <end position="259"/>
    </location>
</feature>
<protein>
    <submittedName>
        <fullName evidence="3">Uncharacterized protein</fullName>
    </submittedName>
</protein>
<gene>
    <name evidence="3" type="ORF">QBC38DRAFT_455635</name>
</gene>
<name>A0AAN7H1U8_9PEZI</name>
<accession>A0AAN7H1U8</accession>
<reference evidence="3" key="1">
    <citation type="journal article" date="2023" name="Mol. Phylogenet. Evol.">
        <title>Genome-scale phylogeny and comparative genomics of the fungal order Sordariales.</title>
        <authorList>
            <person name="Hensen N."/>
            <person name="Bonometti L."/>
            <person name="Westerberg I."/>
            <person name="Brannstrom I.O."/>
            <person name="Guillou S."/>
            <person name="Cros-Aarteil S."/>
            <person name="Calhoun S."/>
            <person name="Haridas S."/>
            <person name="Kuo A."/>
            <person name="Mondo S."/>
            <person name="Pangilinan J."/>
            <person name="Riley R."/>
            <person name="LaButti K."/>
            <person name="Andreopoulos B."/>
            <person name="Lipzen A."/>
            <person name="Chen C."/>
            <person name="Yan M."/>
            <person name="Daum C."/>
            <person name="Ng V."/>
            <person name="Clum A."/>
            <person name="Steindorff A."/>
            <person name="Ohm R.A."/>
            <person name="Martin F."/>
            <person name="Silar P."/>
            <person name="Natvig D.O."/>
            <person name="Lalanne C."/>
            <person name="Gautier V."/>
            <person name="Ament-Velasquez S.L."/>
            <person name="Kruys A."/>
            <person name="Hutchinson M.I."/>
            <person name="Powell A.J."/>
            <person name="Barry K."/>
            <person name="Miller A.N."/>
            <person name="Grigoriev I.V."/>
            <person name="Debuchy R."/>
            <person name="Gladieux P."/>
            <person name="Hiltunen Thoren M."/>
            <person name="Johannesson H."/>
        </authorList>
    </citation>
    <scope>NUCLEOTIDE SEQUENCE</scope>
    <source>
        <strain evidence="3">CBS 990.96</strain>
    </source>
</reference>
<reference evidence="3" key="2">
    <citation type="submission" date="2023-05" db="EMBL/GenBank/DDBJ databases">
        <authorList>
            <consortium name="Lawrence Berkeley National Laboratory"/>
            <person name="Steindorff A."/>
            <person name="Hensen N."/>
            <person name="Bonometti L."/>
            <person name="Westerberg I."/>
            <person name="Brannstrom I.O."/>
            <person name="Guillou S."/>
            <person name="Cros-Aarteil S."/>
            <person name="Calhoun S."/>
            <person name="Haridas S."/>
            <person name="Kuo A."/>
            <person name="Mondo S."/>
            <person name="Pangilinan J."/>
            <person name="Riley R."/>
            <person name="Labutti K."/>
            <person name="Andreopoulos B."/>
            <person name="Lipzen A."/>
            <person name="Chen C."/>
            <person name="Yanf M."/>
            <person name="Daum C."/>
            <person name="Ng V."/>
            <person name="Clum A."/>
            <person name="Ohm R."/>
            <person name="Martin F."/>
            <person name="Silar P."/>
            <person name="Natvig D."/>
            <person name="Lalanne C."/>
            <person name="Gautier V."/>
            <person name="Ament-Velasquez S.L."/>
            <person name="Kruys A."/>
            <person name="Hutchinson M.I."/>
            <person name="Powell A.J."/>
            <person name="Barry K."/>
            <person name="Miller A.N."/>
            <person name="Grigoriev I.V."/>
            <person name="Debuchy R."/>
            <person name="Gladieux P."/>
            <person name="Thoren M.H."/>
            <person name="Johannesson H."/>
        </authorList>
    </citation>
    <scope>NUCLEOTIDE SEQUENCE</scope>
    <source>
        <strain evidence="3">CBS 990.96</strain>
    </source>
</reference>